<dbReference type="AlphaFoldDB" id="A0A1R0GSB2"/>
<feature type="region of interest" description="Disordered" evidence="1">
    <location>
        <begin position="26"/>
        <end position="69"/>
    </location>
</feature>
<feature type="compositionally biased region" description="Low complexity" evidence="1">
    <location>
        <begin position="34"/>
        <end position="46"/>
    </location>
</feature>
<comment type="caution">
    <text evidence="3">The sequence shown here is derived from an EMBL/GenBank/DDBJ whole genome shotgun (WGS) entry which is preliminary data.</text>
</comment>
<evidence type="ECO:0000313" key="3">
    <source>
        <dbReference type="EMBL" id="OLY79784.1"/>
    </source>
</evidence>
<evidence type="ECO:0000313" key="4">
    <source>
        <dbReference type="Proteomes" id="UP000187455"/>
    </source>
</evidence>
<keyword evidence="4" id="KW-1185">Reference proteome</keyword>
<proteinExistence type="predicted"/>
<dbReference type="SUPFAM" id="SSF50685">
    <property type="entry name" value="Barwin-like endoglucanases"/>
    <property type="match status" value="1"/>
</dbReference>
<evidence type="ECO:0000256" key="2">
    <source>
        <dbReference type="SAM" id="Phobius"/>
    </source>
</evidence>
<dbReference type="EMBL" id="LSSL01004098">
    <property type="protein sequence ID" value="OLY79784.1"/>
    <property type="molecule type" value="Genomic_DNA"/>
</dbReference>
<organism evidence="3 4">
    <name type="scientific">Smittium mucronatum</name>
    <dbReference type="NCBI Taxonomy" id="133383"/>
    <lineage>
        <taxon>Eukaryota</taxon>
        <taxon>Fungi</taxon>
        <taxon>Fungi incertae sedis</taxon>
        <taxon>Zoopagomycota</taxon>
        <taxon>Kickxellomycotina</taxon>
        <taxon>Harpellomycetes</taxon>
        <taxon>Harpellales</taxon>
        <taxon>Legeriomycetaceae</taxon>
        <taxon>Smittium</taxon>
    </lineage>
</organism>
<keyword evidence="2" id="KW-0812">Transmembrane</keyword>
<keyword evidence="2" id="KW-0472">Membrane</keyword>
<protein>
    <recommendedName>
        <fullName evidence="5">Expansin-like EG45 domain-containing protein</fullName>
    </recommendedName>
</protein>
<evidence type="ECO:0008006" key="5">
    <source>
        <dbReference type="Google" id="ProtNLM"/>
    </source>
</evidence>
<reference evidence="3 4" key="1">
    <citation type="journal article" date="2016" name="Mol. Biol. Evol.">
        <title>Genome-Wide Survey of Gut Fungi (Harpellales) Reveals the First Horizontally Transferred Ubiquitin Gene from a Mosquito Host.</title>
        <authorList>
            <person name="Wang Y."/>
            <person name="White M.M."/>
            <person name="Kvist S."/>
            <person name="Moncalvo J.M."/>
        </authorList>
    </citation>
    <scope>NUCLEOTIDE SEQUENCE [LARGE SCALE GENOMIC DNA]</scope>
    <source>
        <strain evidence="3 4">ALG-7-W6</strain>
    </source>
</reference>
<accession>A0A1R0GSB2</accession>
<dbReference type="OrthoDB" id="406505at2759"/>
<dbReference type="Gene3D" id="2.40.40.10">
    <property type="entry name" value="RlpA-like domain"/>
    <property type="match status" value="1"/>
</dbReference>
<feature type="transmembrane region" description="Helical" evidence="2">
    <location>
        <begin position="140"/>
        <end position="163"/>
    </location>
</feature>
<sequence>MDNNPSKNPIHDFNIFDTRSSEIKYWAPETSNARPGNNRPSSSGRPPSEDSWMYPPKPRPPHHIKPTPSETNVELLNITRIQTNDDVLPEGSDPNNLPKKNSRLARILNNLIPMPKITDPYSNFRIPRFENRLPFLFRKFYTFVSFFVVLMLFCISVIIYISVTNSKNCFGNCGDFGDPGLYLNGFGSATLAEPYTGNSECQNFSDSVSYFVTMNSQQFGDYTNDEDSPVCNKCIFISGPTGRTKAKIVGICNNCTLGGIGLSNAVYLNIAPKINISPIPVSWGPC</sequence>
<evidence type="ECO:0000256" key="1">
    <source>
        <dbReference type="SAM" id="MobiDB-lite"/>
    </source>
</evidence>
<dbReference type="Proteomes" id="UP000187455">
    <property type="component" value="Unassembled WGS sequence"/>
</dbReference>
<dbReference type="STRING" id="133383.A0A1R0GSB2"/>
<name>A0A1R0GSB2_9FUNG</name>
<keyword evidence="2" id="KW-1133">Transmembrane helix</keyword>
<dbReference type="CDD" id="cd22191">
    <property type="entry name" value="DPBB_RlpA_EXP_N-like"/>
    <property type="match status" value="1"/>
</dbReference>
<gene>
    <name evidence="3" type="ORF">AYI68_g6136</name>
</gene>
<dbReference type="InterPro" id="IPR036908">
    <property type="entry name" value="RlpA-like_sf"/>
</dbReference>